<feature type="compositionally biased region" description="Basic and acidic residues" evidence="3">
    <location>
        <begin position="118"/>
        <end position="132"/>
    </location>
</feature>
<dbReference type="OMA" id="WNDANTK"/>
<protein>
    <recommendedName>
        <fullName evidence="2">SUZ RNA-binding domain-containing</fullName>
    </recommendedName>
</protein>
<sequence length="199" mass="21156">MSITSTAGTSTPADPWDDAFPAPISSRRAAPVQTVPDDWDDDEPEEDVMVEDAQRVWEDANKKAPMPELVISGSSTTTTVSPPPAAFQPALRILKRPNAATATSSSSFTPSSDAQKSYAEREAQYHAARERIFNSSQTGSQKDDPNIRVTLSGEATPHSGPSAKIVRQPRGPDGATATKTGSDTDSKGFAGRRSVNKPT</sequence>
<dbReference type="PANTHER" id="PTHR31796:SF2">
    <property type="entry name" value="SUZ DOMAIN-CONTAINING PROTEIN 1"/>
    <property type="match status" value="1"/>
</dbReference>
<feature type="region of interest" description="Disordered" evidence="3">
    <location>
        <begin position="67"/>
        <end position="199"/>
    </location>
</feature>
<evidence type="ECO:0000313" key="6">
    <source>
        <dbReference type="EMBL" id="OBZ66703.1"/>
    </source>
</evidence>
<dbReference type="PANTHER" id="PTHR31796">
    <property type="entry name" value="SUZ DOMAIN-CONTAINING PROTEIN 1"/>
    <property type="match status" value="1"/>
</dbReference>
<proteinExistence type="inferred from homology"/>
<evidence type="ECO:0000259" key="5">
    <source>
        <dbReference type="PROSITE" id="PS51938"/>
    </source>
</evidence>
<evidence type="ECO:0000259" key="4">
    <source>
        <dbReference type="PROSITE" id="PS51673"/>
    </source>
</evidence>
<feature type="compositionally biased region" description="Low complexity" evidence="3">
    <location>
        <begin position="12"/>
        <end position="23"/>
    </location>
</feature>
<dbReference type="InterPro" id="IPR039228">
    <property type="entry name" value="SZRD1"/>
</dbReference>
<dbReference type="InterPro" id="IPR024771">
    <property type="entry name" value="SUZ"/>
</dbReference>
<dbReference type="STRING" id="5627.A0A1C7LPP2"/>
<dbReference type="AlphaFoldDB" id="A0A1C7LPP2"/>
<evidence type="ECO:0000313" key="7">
    <source>
        <dbReference type="Proteomes" id="UP000092993"/>
    </source>
</evidence>
<organism evidence="6 7">
    <name type="scientific">Grifola frondosa</name>
    <name type="common">Maitake</name>
    <name type="synonym">Polyporus frondosus</name>
    <dbReference type="NCBI Taxonomy" id="5627"/>
    <lineage>
        <taxon>Eukaryota</taxon>
        <taxon>Fungi</taxon>
        <taxon>Dikarya</taxon>
        <taxon>Basidiomycota</taxon>
        <taxon>Agaricomycotina</taxon>
        <taxon>Agaricomycetes</taxon>
        <taxon>Polyporales</taxon>
        <taxon>Grifolaceae</taxon>
        <taxon>Grifola</taxon>
    </lineage>
</organism>
<gene>
    <name evidence="6" type="primary">Szrd1</name>
    <name evidence="6" type="ORF">A0H81_13212</name>
</gene>
<comment type="similarity">
    <text evidence="1">Belongs to the SZRD1 family.</text>
</comment>
<dbReference type="Proteomes" id="UP000092993">
    <property type="component" value="Unassembled WGS sequence"/>
</dbReference>
<feature type="region of interest" description="Disordered" evidence="3">
    <location>
        <begin position="1"/>
        <end position="48"/>
    </location>
</feature>
<evidence type="ECO:0000256" key="1">
    <source>
        <dbReference type="ARBA" id="ARBA00007124"/>
    </source>
</evidence>
<feature type="domain" description="SUZ" evidence="4">
    <location>
        <begin position="65"/>
        <end position="137"/>
    </location>
</feature>
<dbReference type="OrthoDB" id="5373615at2759"/>
<dbReference type="Pfam" id="PF12752">
    <property type="entry name" value="SUZ"/>
    <property type="match status" value="1"/>
</dbReference>
<feature type="compositionally biased region" description="Polar residues" evidence="3">
    <location>
        <begin position="1"/>
        <end position="11"/>
    </location>
</feature>
<dbReference type="EMBL" id="LUGG01000027">
    <property type="protein sequence ID" value="OBZ66703.1"/>
    <property type="molecule type" value="Genomic_DNA"/>
</dbReference>
<dbReference type="PROSITE" id="PS51673">
    <property type="entry name" value="SUZ"/>
    <property type="match status" value="1"/>
</dbReference>
<reference evidence="6 7" key="1">
    <citation type="submission" date="2016-03" db="EMBL/GenBank/DDBJ databases">
        <title>Whole genome sequencing of Grifola frondosa 9006-11.</title>
        <authorList>
            <person name="Min B."/>
            <person name="Park H."/>
            <person name="Kim J.-G."/>
            <person name="Cho H."/>
            <person name="Oh Y.-L."/>
            <person name="Kong W.-S."/>
            <person name="Choi I.-G."/>
        </authorList>
    </citation>
    <scope>NUCLEOTIDE SEQUENCE [LARGE SCALE GENOMIC DNA]</scope>
    <source>
        <strain evidence="6 7">9006-11</strain>
    </source>
</reference>
<dbReference type="PROSITE" id="PS51938">
    <property type="entry name" value="SUZ_C"/>
    <property type="match status" value="1"/>
</dbReference>
<feature type="compositionally biased region" description="Low complexity" evidence="3">
    <location>
        <begin position="99"/>
        <end position="112"/>
    </location>
</feature>
<evidence type="ECO:0000256" key="3">
    <source>
        <dbReference type="SAM" id="MobiDB-lite"/>
    </source>
</evidence>
<accession>A0A1C7LPP2</accession>
<name>A0A1C7LPP2_GRIFR</name>
<evidence type="ECO:0000256" key="2">
    <source>
        <dbReference type="ARBA" id="ARBA00044802"/>
    </source>
</evidence>
<keyword evidence="7" id="KW-1185">Reference proteome</keyword>
<feature type="compositionally biased region" description="Acidic residues" evidence="3">
    <location>
        <begin position="37"/>
        <end position="48"/>
    </location>
</feature>
<feature type="domain" description="SUZ-C" evidence="5">
    <location>
        <begin position="121"/>
        <end position="193"/>
    </location>
</feature>
<comment type="caution">
    <text evidence="6">The sequence shown here is derived from an EMBL/GenBank/DDBJ whole genome shotgun (WGS) entry which is preliminary data.</text>
</comment>
<dbReference type="InterPro" id="IPR024642">
    <property type="entry name" value="SUZ-C"/>
</dbReference>